<evidence type="ECO:0000313" key="1">
    <source>
        <dbReference type="EMBL" id="MEB3033730.1"/>
    </source>
</evidence>
<keyword evidence="2" id="KW-1185">Reference proteome</keyword>
<proteinExistence type="predicted"/>
<reference evidence="1 2" key="1">
    <citation type="submission" date="2023-12" db="EMBL/GenBank/DDBJ databases">
        <title>Description of new species of Mycobacterium terrae complex isolated from sewage at the Sao Paulo Zoological Park Foundation in Brazil.</title>
        <authorList>
            <person name="Romagnoli C.L."/>
            <person name="Conceicao E.C."/>
            <person name="Machado E."/>
            <person name="Barreto L.B.P.F."/>
            <person name="Sharma A."/>
            <person name="Silva N.M."/>
            <person name="Marques L.E."/>
            <person name="Juliana M.A."/>
            <person name="Lourenco M.C.S."/>
            <person name="Digiampietri L.A."/>
            <person name="Suffys P.N."/>
            <person name="Viana-Niero C."/>
        </authorList>
    </citation>
    <scope>NUCLEOTIDE SEQUENCE [LARGE SCALE GENOMIC DNA]</scope>
    <source>
        <strain evidence="1 2">MYC340</strain>
    </source>
</reference>
<sequence length="180" mass="19361">MGSRTLTASEIRQLLVDLDAELQQRGKAATLFVVGGAAMALAYNASRATDDVDGTFEPRDAVLEAAAAVAEQWPGLDSSWLSDGVIQLMPPLPDDHPRGEIIGPALTVSIASAEYVLAMKAMVSRKSQGDVDDAVALCLQVGVTNEPQLEDVVARYFPGRQFGSQELFFERIIESLPRND</sequence>
<dbReference type="RefSeq" id="WP_329780387.1">
    <property type="nucleotide sequence ID" value="NZ_JAYJJU010000022.1"/>
</dbReference>
<dbReference type="EMBL" id="JAYJJU010000022">
    <property type="protein sequence ID" value="MEB3033730.1"/>
    <property type="molecule type" value="Genomic_DNA"/>
</dbReference>
<comment type="caution">
    <text evidence="1">The sequence shown here is derived from an EMBL/GenBank/DDBJ whole genome shotgun (WGS) entry which is preliminary data.</text>
</comment>
<name>A0ABU5Y0K6_9MYCO</name>
<organism evidence="1 2">
    <name type="scientific">[Mycobacterium] nativiensis</name>
    <dbReference type="NCBI Taxonomy" id="2855503"/>
    <lineage>
        <taxon>Bacteria</taxon>
        <taxon>Bacillati</taxon>
        <taxon>Actinomycetota</taxon>
        <taxon>Actinomycetes</taxon>
        <taxon>Mycobacteriales</taxon>
        <taxon>Mycobacteriaceae</taxon>
        <taxon>Mycolicibacter</taxon>
    </lineage>
</organism>
<protein>
    <recommendedName>
        <fullName evidence="3">Nucleotidyltransferase</fullName>
    </recommendedName>
</protein>
<dbReference type="Proteomes" id="UP001298593">
    <property type="component" value="Unassembled WGS sequence"/>
</dbReference>
<evidence type="ECO:0000313" key="2">
    <source>
        <dbReference type="Proteomes" id="UP001298593"/>
    </source>
</evidence>
<evidence type="ECO:0008006" key="3">
    <source>
        <dbReference type="Google" id="ProtNLM"/>
    </source>
</evidence>
<gene>
    <name evidence="1" type="ORF">KV113_19420</name>
</gene>
<accession>A0ABU5Y0K6</accession>